<feature type="domain" description="Flagellar hook-length control protein-like C-terminal" evidence="2">
    <location>
        <begin position="434"/>
        <end position="499"/>
    </location>
</feature>
<evidence type="ECO:0000313" key="3">
    <source>
        <dbReference type="EMBL" id="MTV31439.1"/>
    </source>
</evidence>
<feature type="region of interest" description="Disordered" evidence="1">
    <location>
        <begin position="395"/>
        <end position="429"/>
    </location>
</feature>
<dbReference type="RefSeq" id="WP_155446128.1">
    <property type="nucleotide sequence ID" value="NZ_WNKS01000008.1"/>
</dbReference>
<accession>A0A6N8DLT9</accession>
<name>A0A6N8DLT9_RHOAC</name>
<reference evidence="3 4" key="1">
    <citation type="submission" date="2019-11" db="EMBL/GenBank/DDBJ databases">
        <title>Whole-genome sequence of a Rhodoblastus acidophilus DSM 142.</title>
        <authorList>
            <person name="Kyndt J.A."/>
            <person name="Meyer T.E."/>
        </authorList>
    </citation>
    <scope>NUCLEOTIDE SEQUENCE [LARGE SCALE GENOMIC DNA]</scope>
    <source>
        <strain evidence="3 4">DSM 142</strain>
    </source>
</reference>
<gene>
    <name evidence="3" type="ORF">GJ654_10575</name>
</gene>
<feature type="compositionally biased region" description="Polar residues" evidence="1">
    <location>
        <begin position="516"/>
        <end position="526"/>
    </location>
</feature>
<dbReference type="InterPro" id="IPR021136">
    <property type="entry name" value="Flagellar_hook_control-like_C"/>
</dbReference>
<dbReference type="Pfam" id="PF02120">
    <property type="entry name" value="Flg_hook"/>
    <property type="match status" value="1"/>
</dbReference>
<evidence type="ECO:0000259" key="2">
    <source>
        <dbReference type="Pfam" id="PF02120"/>
    </source>
</evidence>
<feature type="compositionally biased region" description="Polar residues" evidence="1">
    <location>
        <begin position="357"/>
        <end position="366"/>
    </location>
</feature>
<organism evidence="3 4">
    <name type="scientific">Rhodoblastus acidophilus</name>
    <name type="common">Rhodopseudomonas acidophila</name>
    <dbReference type="NCBI Taxonomy" id="1074"/>
    <lineage>
        <taxon>Bacteria</taxon>
        <taxon>Pseudomonadati</taxon>
        <taxon>Pseudomonadota</taxon>
        <taxon>Alphaproteobacteria</taxon>
        <taxon>Hyphomicrobiales</taxon>
        <taxon>Rhodoblastaceae</taxon>
        <taxon>Rhodoblastus</taxon>
    </lineage>
</organism>
<comment type="caution">
    <text evidence="3">The sequence shown here is derived from an EMBL/GenBank/DDBJ whole genome shotgun (WGS) entry which is preliminary data.</text>
</comment>
<feature type="compositionally biased region" description="Low complexity" evidence="1">
    <location>
        <begin position="233"/>
        <end position="248"/>
    </location>
</feature>
<sequence length="575" mass="56190">MVQDAGGALALSRKTSRDDLADVAAFDAALAQTADEADLSMSSADLGGAGTSATAGGDGAASCLSQLLVQDFAPKASSLAAGDRLVSRIAVAWLDATAAPASVSVQAGQSDAPTLASTALTTASTTAEAQAPATPLATASAVSPALLAGAVGQGKAAATAQPTQAPANAAIAAQPASPVPAVDAPAKISATTSRQDPVAQLNPPRPQSDIFDAAIAPAQAPANGTDARDSDLGSDASAPPSSAPDPSATVAISTPVQVPDPTVVAAQPVFTPPQAAAQIAQAFASPAPAASLASAPATTSASDSVARIGAALSSAARTRADATPAAQEPETTSVHVVAQQSWLPPVDPRLSGGAPSHSYSGKNSGSAPGENAPNEKGQGAEPLLSFAQAAPANLTTAAPPSSASGAGPVQASASSASTQLRDLPSAPTPAVRRDLEITLTPQDLGGLQVKLKSSGDRLELSFVADRGETARMISDKSAALESQLHDAGIGLGGVAISSSAAGMSGDAPSGGAQGGQEPSAQTSGSSFGAAGGQEEPETTRQRRNFSGREPQDSTNEPSEVSRDARGSVGARGLYL</sequence>
<proteinExistence type="predicted"/>
<dbReference type="CDD" id="cd17470">
    <property type="entry name" value="T3SS_Flik_C"/>
    <property type="match status" value="1"/>
</dbReference>
<dbReference type="InterPro" id="IPR038610">
    <property type="entry name" value="FliK-like_C_sf"/>
</dbReference>
<evidence type="ECO:0000256" key="1">
    <source>
        <dbReference type="SAM" id="MobiDB-lite"/>
    </source>
</evidence>
<dbReference type="EMBL" id="WNKS01000008">
    <property type="protein sequence ID" value="MTV31439.1"/>
    <property type="molecule type" value="Genomic_DNA"/>
</dbReference>
<feature type="compositionally biased region" description="Low complexity" evidence="1">
    <location>
        <begin position="395"/>
        <end position="417"/>
    </location>
</feature>
<dbReference type="Gene3D" id="3.30.750.140">
    <property type="match status" value="1"/>
</dbReference>
<feature type="region of interest" description="Disordered" evidence="1">
    <location>
        <begin position="342"/>
        <end position="379"/>
    </location>
</feature>
<feature type="region of interest" description="Disordered" evidence="1">
    <location>
        <begin position="190"/>
        <end position="209"/>
    </location>
</feature>
<feature type="region of interest" description="Disordered" evidence="1">
    <location>
        <begin position="502"/>
        <end position="575"/>
    </location>
</feature>
<evidence type="ECO:0000313" key="4">
    <source>
        <dbReference type="Proteomes" id="UP000439113"/>
    </source>
</evidence>
<feature type="region of interest" description="Disordered" evidence="1">
    <location>
        <begin position="220"/>
        <end position="249"/>
    </location>
</feature>
<dbReference type="AlphaFoldDB" id="A0A6N8DLT9"/>
<protein>
    <recommendedName>
        <fullName evidence="2">Flagellar hook-length control protein-like C-terminal domain-containing protein</fullName>
    </recommendedName>
</protein>
<dbReference type="OrthoDB" id="8457237at2"/>
<dbReference type="Proteomes" id="UP000439113">
    <property type="component" value="Unassembled WGS sequence"/>
</dbReference>